<organism evidence="2">
    <name type="scientific">Gallid alphaherpesvirus 2</name>
    <dbReference type="NCBI Taxonomy" id="10390"/>
    <lineage>
        <taxon>Viruses</taxon>
        <taxon>Duplodnaviria</taxon>
        <taxon>Heunggongvirae</taxon>
        <taxon>Peploviricota</taxon>
        <taxon>Herviviricetes</taxon>
        <taxon>Herpesvirales</taxon>
        <taxon>Orthoherpesviridae</taxon>
        <taxon>Alphaherpesvirinae</taxon>
        <taxon>Mardivirus</taxon>
        <taxon>Mardivirus gallidalpha2</taxon>
    </lineage>
</organism>
<protein>
    <submittedName>
        <fullName evidence="2">MEQ protein</fullName>
    </submittedName>
</protein>
<sequence length="98" mass="11620">SLRPTVEVPHPLPDGLSEEEKQKLERRRKRIVTPLGEDVRRRRTMTNSMKHVKSCGGPMNTYFRKFEIGLSARPCVYSWLVMSQFALWRYPRPLDYLQ</sequence>
<reference evidence="2" key="1">
    <citation type="submission" date="2008-05" db="EMBL/GenBank/DDBJ databases">
        <title>Molecular epidemiology of MEQ gene of Marek's disease viruses from India.</title>
        <authorList>
            <person name="Raja A."/>
            <person name="Dhinakar Raj G."/>
            <person name="Chamundeeswari S.P."/>
            <person name="Parthiban M."/>
            <person name="Kumanan K."/>
        </authorList>
    </citation>
    <scope>NUCLEOTIDE SEQUENCE</scope>
    <source>
        <strain evidence="2">Ind/TN03/07</strain>
    </source>
</reference>
<feature type="non-terminal residue" evidence="2">
    <location>
        <position position="1"/>
    </location>
</feature>
<feature type="region of interest" description="Disordered" evidence="1">
    <location>
        <begin position="1"/>
        <end position="26"/>
    </location>
</feature>
<accession>B3GRT8</accession>
<feature type="non-terminal residue" evidence="2">
    <location>
        <position position="98"/>
    </location>
</feature>
<proteinExistence type="predicted"/>
<dbReference type="EMBL" id="EU725852">
    <property type="protein sequence ID" value="ACE62899.1"/>
    <property type="molecule type" value="Genomic_DNA"/>
</dbReference>
<evidence type="ECO:0000256" key="1">
    <source>
        <dbReference type="SAM" id="MobiDB-lite"/>
    </source>
</evidence>
<evidence type="ECO:0000313" key="2">
    <source>
        <dbReference type="EMBL" id="ACE62899.1"/>
    </source>
</evidence>
<gene>
    <name evidence="2" type="primary">MEQ</name>
</gene>
<name>B3GRT8_9ALPH</name>